<keyword evidence="7 11" id="KW-1133">Transmembrane helix</keyword>
<evidence type="ECO:0000313" key="13">
    <source>
        <dbReference type="EMBL" id="MDH8677931.1"/>
    </source>
</evidence>
<feature type="transmembrane region" description="Helical" evidence="11">
    <location>
        <begin position="684"/>
        <end position="702"/>
    </location>
</feature>
<feature type="domain" description="HMA" evidence="12">
    <location>
        <begin position="2"/>
        <end position="70"/>
    </location>
</feature>
<dbReference type="InterPro" id="IPR018303">
    <property type="entry name" value="ATPase_P-typ_P_site"/>
</dbReference>
<evidence type="ECO:0000259" key="12">
    <source>
        <dbReference type="PROSITE" id="PS50846"/>
    </source>
</evidence>
<keyword evidence="11" id="KW-1003">Cell membrane</keyword>
<keyword evidence="5 11" id="KW-0547">Nucleotide-binding</keyword>
<evidence type="ECO:0000256" key="7">
    <source>
        <dbReference type="ARBA" id="ARBA00022989"/>
    </source>
</evidence>
<comment type="caution">
    <text evidence="13">The sequence shown here is derived from an EMBL/GenBank/DDBJ whole genome shotgun (WGS) entry which is preliminary data.</text>
</comment>
<dbReference type="Gene3D" id="3.40.50.1000">
    <property type="entry name" value="HAD superfamily/HAD-like"/>
    <property type="match status" value="1"/>
</dbReference>
<dbReference type="InterPro" id="IPR008250">
    <property type="entry name" value="ATPase_P-typ_transduc_dom_A_sf"/>
</dbReference>
<dbReference type="PANTHER" id="PTHR48085:SF5">
    <property type="entry name" value="CADMIUM_ZINC-TRANSPORTING ATPASE HMA4-RELATED"/>
    <property type="match status" value="1"/>
</dbReference>
<dbReference type="InterPro" id="IPR006121">
    <property type="entry name" value="HMA_dom"/>
</dbReference>
<evidence type="ECO:0000256" key="10">
    <source>
        <dbReference type="ARBA" id="ARBA00049338"/>
    </source>
</evidence>
<accession>A0ABT6NC02</accession>
<evidence type="ECO:0000256" key="11">
    <source>
        <dbReference type="RuleBase" id="RU362081"/>
    </source>
</evidence>
<dbReference type="CDD" id="cd00371">
    <property type="entry name" value="HMA"/>
    <property type="match status" value="1"/>
</dbReference>
<dbReference type="SUPFAM" id="SSF56784">
    <property type="entry name" value="HAD-like"/>
    <property type="match status" value="1"/>
</dbReference>
<dbReference type="NCBIfam" id="TIGR01512">
    <property type="entry name" value="ATPase-IB2_Cd"/>
    <property type="match status" value="1"/>
</dbReference>
<dbReference type="SUPFAM" id="SSF81653">
    <property type="entry name" value="Calcium ATPase, transduction domain A"/>
    <property type="match status" value="1"/>
</dbReference>
<dbReference type="Proteomes" id="UP001158045">
    <property type="component" value="Unassembled WGS sequence"/>
</dbReference>
<comment type="subcellular location">
    <subcellularLocation>
        <location evidence="11">Cell membrane</location>
    </subcellularLocation>
    <subcellularLocation>
        <location evidence="1">Membrane</location>
        <topology evidence="1">Multi-pass membrane protein</topology>
    </subcellularLocation>
</comment>
<dbReference type="InterPro" id="IPR027256">
    <property type="entry name" value="P-typ_ATPase_IB"/>
</dbReference>
<dbReference type="EMBL" id="JARYZI010000004">
    <property type="protein sequence ID" value="MDH8677931.1"/>
    <property type="molecule type" value="Genomic_DNA"/>
</dbReference>
<dbReference type="NCBIfam" id="TIGR01494">
    <property type="entry name" value="ATPase_P-type"/>
    <property type="match status" value="1"/>
</dbReference>
<keyword evidence="8 11" id="KW-0472">Membrane</keyword>
<feature type="transmembrane region" description="Helical" evidence="11">
    <location>
        <begin position="659"/>
        <end position="678"/>
    </location>
</feature>
<proteinExistence type="inferred from homology"/>
<dbReference type="InterPro" id="IPR036163">
    <property type="entry name" value="HMA_dom_sf"/>
</dbReference>
<dbReference type="InterPro" id="IPR023298">
    <property type="entry name" value="ATPase_P-typ_TM_dom_sf"/>
</dbReference>
<comment type="similarity">
    <text evidence="2 11">Belongs to the cation transport ATPase (P-type) (TC 3.A.3) family. Type IB subfamily.</text>
</comment>
<evidence type="ECO:0000256" key="4">
    <source>
        <dbReference type="ARBA" id="ARBA00022692"/>
    </source>
</evidence>
<sequence length="714" mass="77808">MEKITLNLEGLGCANCAAKIESRAKNISGIDNVVLDFSRSKLTFENKDSNVDLTIDEIKNIVKSLEPDVVVSLRSEGKPEQKNITNAAMHSHQTMARGIGHNQKNLIRLIISLVLFTVGILGKNMPYVEFVALAMAYILSGHKVLYKSFRNILRGDIFDENFLMSIATFGAIAIGEYPEAVAVMIFYEIGEYFQDLAVNRSKHAISSLLDIRPDEASVLRGNFWMNVSPEEVQIDEIIMVKPGERVPLDGIIVEGGSNLDTSALTGESIPEYFALGDAVLSGSVVVNGIIKLKVTSVYAESTVARILALVENATSNKAPTENFITKFARYYTPIVVFFAIGLVVIPSFIFGFDTFDTWLYRGLIFLVISCPCALVVSVPLGFFSGIGNASKNGILIKGSNYLEALSHVDTIVFDKTGTLTEGAFEVYQTHLPDEQVDNNTLIKLATLAEYHSNHPVAKSIIQFSNHQVNLDDIIALEEVSGKGVIVKSKMGLIIAGNKSLMHDQSIIIPEILSPYTHIYIALDGKYIGAFDIRDKVKKDAHETIKRLKTLGYRVLMLTGDRKEAAHAVATSLDIDTVYSELLPEDKYEKVISLIHDGANVAFVGDGINDAPVLASANIGISMGAIGSDAAIEASDVVLMTDEPSKIPQAIQISKITKKIVTQNIVFALGTKLLIMALGTVGLSSMWMAIFADVGVTLIAVLNSTRVLRYKPKPL</sequence>
<evidence type="ECO:0000256" key="9">
    <source>
        <dbReference type="ARBA" id="ARBA00039103"/>
    </source>
</evidence>
<dbReference type="PRINTS" id="PR00119">
    <property type="entry name" value="CATATPASE"/>
</dbReference>
<gene>
    <name evidence="13" type="ORF">QE109_07215</name>
</gene>
<dbReference type="PROSITE" id="PS50846">
    <property type="entry name" value="HMA_2"/>
    <property type="match status" value="1"/>
</dbReference>
<keyword evidence="6 11" id="KW-0067">ATP-binding</keyword>
<dbReference type="SUPFAM" id="SSF55008">
    <property type="entry name" value="HMA, heavy metal-associated domain"/>
    <property type="match status" value="1"/>
</dbReference>
<reference evidence="13 14" key="1">
    <citation type="submission" date="2023-04" db="EMBL/GenBank/DDBJ databases">
        <title>Fusibacter bizertensis strain WBS, isolated from littoral bottom sediments of the Arctic seas - biochemical and genomic analysis.</title>
        <authorList>
            <person name="Brioukhanov A.L."/>
        </authorList>
    </citation>
    <scope>NUCLEOTIDE SEQUENCE [LARGE SCALE GENOMIC DNA]</scope>
    <source>
        <strain evidence="13 14">WBS</strain>
    </source>
</reference>
<dbReference type="NCBIfam" id="TIGR01525">
    <property type="entry name" value="ATPase-IB_hvy"/>
    <property type="match status" value="1"/>
</dbReference>
<dbReference type="Pfam" id="PF00702">
    <property type="entry name" value="Hydrolase"/>
    <property type="match status" value="1"/>
</dbReference>
<dbReference type="InterPro" id="IPR059000">
    <property type="entry name" value="ATPase_P-type_domA"/>
</dbReference>
<dbReference type="PANTHER" id="PTHR48085">
    <property type="entry name" value="CADMIUM/ZINC-TRANSPORTING ATPASE HMA2-RELATED"/>
    <property type="match status" value="1"/>
</dbReference>
<dbReference type="Pfam" id="PF00403">
    <property type="entry name" value="HMA"/>
    <property type="match status" value="1"/>
</dbReference>
<dbReference type="InterPro" id="IPR023214">
    <property type="entry name" value="HAD_sf"/>
</dbReference>
<dbReference type="PROSITE" id="PS00154">
    <property type="entry name" value="ATPASE_E1_E2"/>
    <property type="match status" value="1"/>
</dbReference>
<dbReference type="Gene3D" id="3.40.1110.10">
    <property type="entry name" value="Calcium-transporting ATPase, cytoplasmic domain N"/>
    <property type="match status" value="1"/>
</dbReference>
<evidence type="ECO:0000256" key="2">
    <source>
        <dbReference type="ARBA" id="ARBA00006024"/>
    </source>
</evidence>
<keyword evidence="14" id="KW-1185">Reference proteome</keyword>
<dbReference type="Gene3D" id="3.30.70.100">
    <property type="match status" value="1"/>
</dbReference>
<feature type="transmembrane region" description="Helical" evidence="11">
    <location>
        <begin position="105"/>
        <end position="121"/>
    </location>
</feature>
<comment type="catalytic activity">
    <reaction evidence="10">
        <text>Cd(2+)(in) + ATP + H2O = Cd(2+)(out) + ADP + phosphate + H(+)</text>
        <dbReference type="Rhea" id="RHEA:12132"/>
        <dbReference type="ChEBI" id="CHEBI:15377"/>
        <dbReference type="ChEBI" id="CHEBI:15378"/>
        <dbReference type="ChEBI" id="CHEBI:30616"/>
        <dbReference type="ChEBI" id="CHEBI:43474"/>
        <dbReference type="ChEBI" id="CHEBI:48775"/>
        <dbReference type="ChEBI" id="CHEBI:456216"/>
        <dbReference type="EC" id="7.2.2.21"/>
    </reaction>
</comment>
<evidence type="ECO:0000256" key="5">
    <source>
        <dbReference type="ARBA" id="ARBA00022741"/>
    </source>
</evidence>
<keyword evidence="11" id="KW-0479">Metal-binding</keyword>
<dbReference type="RefSeq" id="WP_281093759.1">
    <property type="nucleotide sequence ID" value="NZ_JARYZI010000004.1"/>
</dbReference>
<dbReference type="InterPro" id="IPR023299">
    <property type="entry name" value="ATPase_P-typ_cyto_dom_N"/>
</dbReference>
<dbReference type="SUPFAM" id="SSF81665">
    <property type="entry name" value="Calcium ATPase, transmembrane domain M"/>
    <property type="match status" value="1"/>
</dbReference>
<dbReference type="InterPro" id="IPR036412">
    <property type="entry name" value="HAD-like_sf"/>
</dbReference>
<dbReference type="EC" id="7.2.2.21" evidence="9"/>
<evidence type="ECO:0000256" key="3">
    <source>
        <dbReference type="ARBA" id="ARBA00022539"/>
    </source>
</evidence>
<feature type="transmembrane region" description="Helical" evidence="11">
    <location>
        <begin position="358"/>
        <end position="383"/>
    </location>
</feature>
<dbReference type="Pfam" id="PF00122">
    <property type="entry name" value="E1-E2_ATPase"/>
    <property type="match status" value="1"/>
</dbReference>
<evidence type="ECO:0000313" key="14">
    <source>
        <dbReference type="Proteomes" id="UP001158045"/>
    </source>
</evidence>
<feature type="transmembrane region" description="Helical" evidence="11">
    <location>
        <begin position="330"/>
        <end position="352"/>
    </location>
</feature>
<keyword evidence="4 11" id="KW-0812">Transmembrane</keyword>
<protein>
    <recommendedName>
        <fullName evidence="9">Cd(2+)-exporting ATPase</fullName>
        <ecNumber evidence="9">7.2.2.21</ecNumber>
    </recommendedName>
</protein>
<dbReference type="PRINTS" id="PR00941">
    <property type="entry name" value="CDATPASE"/>
</dbReference>
<dbReference type="InterPro" id="IPR001757">
    <property type="entry name" value="P_typ_ATPase"/>
</dbReference>
<organism evidence="13 14">
    <name type="scientific">Fusibacter bizertensis</name>
    <dbReference type="NCBI Taxonomy" id="1488331"/>
    <lineage>
        <taxon>Bacteria</taxon>
        <taxon>Bacillati</taxon>
        <taxon>Bacillota</taxon>
        <taxon>Clostridia</taxon>
        <taxon>Eubacteriales</taxon>
        <taxon>Eubacteriales Family XII. Incertae Sedis</taxon>
        <taxon>Fusibacter</taxon>
    </lineage>
</organism>
<evidence type="ECO:0000256" key="8">
    <source>
        <dbReference type="ARBA" id="ARBA00023136"/>
    </source>
</evidence>
<evidence type="ECO:0000256" key="1">
    <source>
        <dbReference type="ARBA" id="ARBA00004141"/>
    </source>
</evidence>
<name>A0ABT6NC02_9FIRM</name>
<dbReference type="Gene3D" id="2.70.150.10">
    <property type="entry name" value="Calcium-transporting ATPase, cytoplasmic transduction domain A"/>
    <property type="match status" value="1"/>
</dbReference>
<dbReference type="InterPro" id="IPR051014">
    <property type="entry name" value="Cation_Transport_ATPase_IB"/>
</dbReference>
<evidence type="ECO:0000256" key="6">
    <source>
        <dbReference type="ARBA" id="ARBA00022840"/>
    </source>
</evidence>
<feature type="transmembrane region" description="Helical" evidence="11">
    <location>
        <begin position="127"/>
        <end position="146"/>
    </location>
</feature>
<keyword evidence="3" id="KW-0104">Cadmium</keyword>